<dbReference type="EMBL" id="CAMXCT010000396">
    <property type="protein sequence ID" value="CAI3978227.1"/>
    <property type="molecule type" value="Genomic_DNA"/>
</dbReference>
<reference evidence="2" key="2">
    <citation type="submission" date="2024-04" db="EMBL/GenBank/DDBJ databases">
        <authorList>
            <person name="Chen Y."/>
            <person name="Shah S."/>
            <person name="Dougan E. K."/>
            <person name="Thang M."/>
            <person name="Chan C."/>
        </authorList>
    </citation>
    <scope>NUCLEOTIDE SEQUENCE [LARGE SCALE GENOMIC DNA]</scope>
</reference>
<dbReference type="OrthoDB" id="1924787at2759"/>
<name>A0A9P1BRG9_9DINO</name>
<comment type="caution">
    <text evidence="1">The sequence shown here is derived from an EMBL/GenBank/DDBJ whole genome shotgun (WGS) entry which is preliminary data.</text>
</comment>
<sequence length="657" mass="72740">MDPDQFSGGQGDMQTSGNEIQTALTAPVLAQQAQQVQQGALSFEAEQELLAHEIKSIFESGNASCRKILNCCLGSLATVSEQLWSHVKAFAHNYHVRELLDSTPRMLERHYTFYNLWDRMKRAGSMQVFAADCYFGVVAMLLNALPAIEFEDGLTVAQEIFLTAMEMLERNNETQAANWTIPREPLELQMPLFLGLLPNNCAGSKLRIYVYETGSFSVGSIFCSAGQSPWREWAREVFVDFIEGIGCQDCSQLLDQETEMQFTLSSNIFGCADIDVLLPSLHWLYESRRFHDEAPSSSLPGLLVDGGANVGRATARWISSFGDSFSRQISSNPSVAPCVVCNGQSASQKQIPGLAPTPNVAVVAVEPSDSNFQLLLRHSKEHGWEHEAFLPLKAALGGARGLGHLAVSDFAIDEVATLLWEENDPRRKQEVEVITLAEVVQAAQKAFPDLAGNDKIFLLKLDIEGLEPAVLRSLGQGPPVKFVSFEYAGNVWKDRLSPVLQDLYAAGYFCFLITSEQLFPVSGPFWSNIYELPMWSNFFCGQEGDSDLESLVQLHVGAIGLWPRMAHSYLPELAEDDTQRSFLEAQHRCTDLGAACAGITCEASAASSKVAPTKCTARRGARGGVRRSPREEVSYVKEVSYSNLYLRYMREKDHQRT</sequence>
<dbReference type="SUPFAM" id="SSF53335">
    <property type="entry name" value="S-adenosyl-L-methionine-dependent methyltransferases"/>
    <property type="match status" value="1"/>
</dbReference>
<keyword evidence="4" id="KW-1185">Reference proteome</keyword>
<dbReference type="AlphaFoldDB" id="A0A9P1BRG9"/>
<accession>A0A9P1BRG9</accession>
<dbReference type="InterPro" id="IPR029063">
    <property type="entry name" value="SAM-dependent_MTases_sf"/>
</dbReference>
<protein>
    <submittedName>
        <fullName evidence="3">Ubiquitin-like domain-containing protein</fullName>
    </submittedName>
</protein>
<dbReference type="InterPro" id="IPR006342">
    <property type="entry name" value="FkbM_mtfrase"/>
</dbReference>
<proteinExistence type="predicted"/>
<dbReference type="EMBL" id="CAMXCT030000396">
    <property type="protein sequence ID" value="CAL4765539.1"/>
    <property type="molecule type" value="Genomic_DNA"/>
</dbReference>
<dbReference type="Gene3D" id="3.40.50.150">
    <property type="entry name" value="Vaccinia Virus protein VP39"/>
    <property type="match status" value="1"/>
</dbReference>
<evidence type="ECO:0000313" key="4">
    <source>
        <dbReference type="Proteomes" id="UP001152797"/>
    </source>
</evidence>
<evidence type="ECO:0000313" key="3">
    <source>
        <dbReference type="EMBL" id="CAL4765539.1"/>
    </source>
</evidence>
<dbReference type="Proteomes" id="UP001152797">
    <property type="component" value="Unassembled WGS sequence"/>
</dbReference>
<evidence type="ECO:0000313" key="2">
    <source>
        <dbReference type="EMBL" id="CAL1131602.1"/>
    </source>
</evidence>
<dbReference type="PANTHER" id="PTHR34203:SF15">
    <property type="entry name" value="SLL1173 PROTEIN"/>
    <property type="match status" value="1"/>
</dbReference>
<reference evidence="1" key="1">
    <citation type="submission" date="2022-10" db="EMBL/GenBank/DDBJ databases">
        <authorList>
            <person name="Chen Y."/>
            <person name="Dougan E. K."/>
            <person name="Chan C."/>
            <person name="Rhodes N."/>
            <person name="Thang M."/>
        </authorList>
    </citation>
    <scope>NUCLEOTIDE SEQUENCE</scope>
</reference>
<dbReference type="InterPro" id="IPR052514">
    <property type="entry name" value="SAM-dependent_MTase"/>
</dbReference>
<evidence type="ECO:0000313" key="1">
    <source>
        <dbReference type="EMBL" id="CAI3978227.1"/>
    </source>
</evidence>
<dbReference type="EMBL" id="CAMXCT020000396">
    <property type="protein sequence ID" value="CAL1131602.1"/>
    <property type="molecule type" value="Genomic_DNA"/>
</dbReference>
<dbReference type="PANTHER" id="PTHR34203">
    <property type="entry name" value="METHYLTRANSFERASE, FKBM FAMILY PROTEIN"/>
    <property type="match status" value="1"/>
</dbReference>
<organism evidence="1">
    <name type="scientific">Cladocopium goreaui</name>
    <dbReference type="NCBI Taxonomy" id="2562237"/>
    <lineage>
        <taxon>Eukaryota</taxon>
        <taxon>Sar</taxon>
        <taxon>Alveolata</taxon>
        <taxon>Dinophyceae</taxon>
        <taxon>Suessiales</taxon>
        <taxon>Symbiodiniaceae</taxon>
        <taxon>Cladocopium</taxon>
    </lineage>
</organism>
<gene>
    <name evidence="1" type="ORF">C1SCF055_LOCUS6296</name>
</gene>
<dbReference type="NCBIfam" id="TIGR01444">
    <property type="entry name" value="fkbM_fam"/>
    <property type="match status" value="1"/>
</dbReference>